<proteinExistence type="inferred from homology"/>
<dbReference type="Gene3D" id="1.20.1600.10">
    <property type="entry name" value="Outer membrane efflux proteins (OEP)"/>
    <property type="match status" value="1"/>
</dbReference>
<dbReference type="Proteomes" id="UP000181790">
    <property type="component" value="Unassembled WGS sequence"/>
</dbReference>
<dbReference type="OrthoDB" id="654853at2"/>
<evidence type="ECO:0000256" key="1">
    <source>
        <dbReference type="ARBA" id="ARBA00004442"/>
    </source>
</evidence>
<dbReference type="SUPFAM" id="SSF56954">
    <property type="entry name" value="Outer membrane efflux proteins (OEP)"/>
    <property type="match status" value="1"/>
</dbReference>
<keyword evidence="7" id="KW-0998">Cell outer membrane</keyword>
<evidence type="ECO:0000256" key="2">
    <source>
        <dbReference type="ARBA" id="ARBA00007613"/>
    </source>
</evidence>
<comment type="subcellular location">
    <subcellularLocation>
        <location evidence="1">Cell outer membrane</location>
    </subcellularLocation>
</comment>
<keyword evidence="3" id="KW-0813">Transport</keyword>
<evidence type="ECO:0000256" key="3">
    <source>
        <dbReference type="ARBA" id="ARBA00022448"/>
    </source>
</evidence>
<dbReference type="EMBL" id="MORL01000004">
    <property type="protein sequence ID" value="OIN59261.1"/>
    <property type="molecule type" value="Genomic_DNA"/>
</dbReference>
<evidence type="ECO:0000256" key="4">
    <source>
        <dbReference type="ARBA" id="ARBA00022452"/>
    </source>
</evidence>
<dbReference type="GO" id="GO:0015562">
    <property type="term" value="F:efflux transmembrane transporter activity"/>
    <property type="evidence" value="ECO:0007669"/>
    <property type="project" value="InterPro"/>
</dbReference>
<dbReference type="GO" id="GO:0015288">
    <property type="term" value="F:porin activity"/>
    <property type="evidence" value="ECO:0007669"/>
    <property type="project" value="TreeGrafter"/>
</dbReference>
<dbReference type="GO" id="GO:0009279">
    <property type="term" value="C:cell outer membrane"/>
    <property type="evidence" value="ECO:0007669"/>
    <property type="project" value="UniProtKB-SubCell"/>
</dbReference>
<evidence type="ECO:0000256" key="7">
    <source>
        <dbReference type="ARBA" id="ARBA00023237"/>
    </source>
</evidence>
<dbReference type="InterPro" id="IPR051906">
    <property type="entry name" value="TolC-like"/>
</dbReference>
<keyword evidence="4" id="KW-1134">Transmembrane beta strand</keyword>
<name>A0A1S2VKH2_9BACT</name>
<reference evidence="8 9" key="1">
    <citation type="submission" date="2016-10" db="EMBL/GenBank/DDBJ databases">
        <title>Arsenicibacter rosenii gen. nov., sp. nov., an efficient arsenic-methylating bacterium isolated from an arsenic-contaminated paddy soil.</title>
        <authorList>
            <person name="Huang K."/>
        </authorList>
    </citation>
    <scope>NUCLEOTIDE SEQUENCE [LARGE SCALE GENOMIC DNA]</scope>
    <source>
        <strain evidence="8 9">SM-1</strain>
    </source>
</reference>
<evidence type="ECO:0000256" key="6">
    <source>
        <dbReference type="ARBA" id="ARBA00023136"/>
    </source>
</evidence>
<keyword evidence="9" id="KW-1185">Reference proteome</keyword>
<comment type="similarity">
    <text evidence="2">Belongs to the outer membrane factor (OMF) (TC 1.B.17) family.</text>
</comment>
<organism evidence="8 9">
    <name type="scientific">Arsenicibacter rosenii</name>
    <dbReference type="NCBI Taxonomy" id="1750698"/>
    <lineage>
        <taxon>Bacteria</taxon>
        <taxon>Pseudomonadati</taxon>
        <taxon>Bacteroidota</taxon>
        <taxon>Cytophagia</taxon>
        <taxon>Cytophagales</taxon>
        <taxon>Spirosomataceae</taxon>
        <taxon>Arsenicibacter</taxon>
    </lineage>
</organism>
<protein>
    <submittedName>
        <fullName evidence="8">Transporter</fullName>
    </submittedName>
</protein>
<dbReference type="GO" id="GO:1990281">
    <property type="term" value="C:efflux pump complex"/>
    <property type="evidence" value="ECO:0007669"/>
    <property type="project" value="TreeGrafter"/>
</dbReference>
<dbReference type="PANTHER" id="PTHR30026">
    <property type="entry name" value="OUTER MEMBRANE PROTEIN TOLC"/>
    <property type="match status" value="1"/>
</dbReference>
<evidence type="ECO:0000313" key="9">
    <source>
        <dbReference type="Proteomes" id="UP000181790"/>
    </source>
</evidence>
<gene>
    <name evidence="8" type="ORF">BLX24_09740</name>
</gene>
<keyword evidence="6" id="KW-0472">Membrane</keyword>
<evidence type="ECO:0000313" key="8">
    <source>
        <dbReference type="EMBL" id="OIN59261.1"/>
    </source>
</evidence>
<evidence type="ECO:0000256" key="5">
    <source>
        <dbReference type="ARBA" id="ARBA00022692"/>
    </source>
</evidence>
<dbReference type="AlphaFoldDB" id="A0A1S2VKH2"/>
<accession>A0A1S2VKH2</accession>
<keyword evidence="5" id="KW-0812">Transmembrane</keyword>
<dbReference type="PANTHER" id="PTHR30026:SF20">
    <property type="entry name" value="OUTER MEMBRANE PROTEIN TOLC"/>
    <property type="match status" value="1"/>
</dbReference>
<dbReference type="InterPro" id="IPR003423">
    <property type="entry name" value="OMP_efflux"/>
</dbReference>
<sequence length="468" mass="51878">MNTHAGGCRLRPWIGWLAAVYMAPLLPVAGQSLSLSQVLDQATQQYPFLKAKQAEVSSAKGRLQASKTDLLPVVIVQDQYTYSTNNSLTGSFFPNEGTNISTSGGIRPENIHQGVFGSFTSAVIEWRAVTFGRVKASINAAQADVNRSQADLDNELFQHQIRTVDAYLVLLIQQKLVDIQRANLERARTFKRTVDAGVRSGMRAGVDSALATAELARAQLLLLDSRQRARVQRLRLSELTGRVQDSVQVDSMRFYTALPVLPANAANAFLKNPSLRFFQSQVDAARARSLAVQRSGMPVISLVGAGWARGSGVANNGDAYRTDLVSGISYQVSNYLLGVVARWNLTGMLRARQDFKSEQFQVERFRQLYHDQQLRLNRQSREADTQYEVALEQARLAPVQLVAARKAYEQARARYGNGLTDLPTLVQSFVTLNRAEVDWYVANSNVWRALLLKAAAEGDLPLFMNQVN</sequence>
<comment type="caution">
    <text evidence="8">The sequence shown here is derived from an EMBL/GenBank/DDBJ whole genome shotgun (WGS) entry which is preliminary data.</text>
</comment>
<dbReference type="RefSeq" id="WP_071503202.1">
    <property type="nucleotide sequence ID" value="NZ_MORL01000004.1"/>
</dbReference>
<dbReference type="Pfam" id="PF02321">
    <property type="entry name" value="OEP"/>
    <property type="match status" value="1"/>
</dbReference>